<dbReference type="SUPFAM" id="SSF50978">
    <property type="entry name" value="WD40 repeat-like"/>
    <property type="match status" value="1"/>
</dbReference>
<dbReference type="OrthoDB" id="196858at2759"/>
<evidence type="ECO:0000256" key="6">
    <source>
        <dbReference type="SAM" id="MobiDB-lite"/>
    </source>
</evidence>
<evidence type="ECO:0000313" key="7">
    <source>
        <dbReference type="EMBL" id="PWN90234.1"/>
    </source>
</evidence>
<feature type="compositionally biased region" description="Acidic residues" evidence="6">
    <location>
        <begin position="430"/>
        <end position="444"/>
    </location>
</feature>
<evidence type="ECO:0000256" key="2">
    <source>
        <dbReference type="ARBA" id="ARBA00022574"/>
    </source>
</evidence>
<dbReference type="PROSITE" id="PS00678">
    <property type="entry name" value="WD_REPEATS_1"/>
    <property type="match status" value="1"/>
</dbReference>
<dbReference type="SMART" id="SM00320">
    <property type="entry name" value="WD40"/>
    <property type="match status" value="7"/>
</dbReference>
<dbReference type="EMBL" id="KZ819636">
    <property type="protein sequence ID" value="PWN90234.1"/>
    <property type="molecule type" value="Genomic_DNA"/>
</dbReference>
<gene>
    <name evidence="7" type="ORF">FA10DRAFT_266724</name>
</gene>
<evidence type="ECO:0000256" key="3">
    <source>
        <dbReference type="ARBA" id="ARBA00022737"/>
    </source>
</evidence>
<feature type="repeat" description="WD" evidence="5">
    <location>
        <begin position="63"/>
        <end position="104"/>
    </location>
</feature>
<accession>A0A316YN44</accession>
<feature type="repeat" description="WD" evidence="5">
    <location>
        <begin position="327"/>
        <end position="358"/>
    </location>
</feature>
<dbReference type="GeneID" id="37043531"/>
<comment type="subcellular location">
    <subcellularLocation>
        <location evidence="1">Nucleus</location>
    </subcellularLocation>
</comment>
<dbReference type="Gene3D" id="2.130.10.10">
    <property type="entry name" value="YVTN repeat-like/Quinoprotein amine dehydrogenase"/>
    <property type="match status" value="2"/>
</dbReference>
<keyword evidence="8" id="KW-1185">Reference proteome</keyword>
<keyword evidence="3" id="KW-0677">Repeat</keyword>
<evidence type="ECO:0000256" key="1">
    <source>
        <dbReference type="ARBA" id="ARBA00004123"/>
    </source>
</evidence>
<feature type="region of interest" description="Disordered" evidence="6">
    <location>
        <begin position="383"/>
        <end position="405"/>
    </location>
</feature>
<name>A0A316YN44_9BASI</name>
<dbReference type="InterPro" id="IPR015943">
    <property type="entry name" value="WD40/YVTN_repeat-like_dom_sf"/>
</dbReference>
<evidence type="ECO:0000313" key="8">
    <source>
        <dbReference type="Proteomes" id="UP000245768"/>
    </source>
</evidence>
<protein>
    <submittedName>
        <fullName evidence="7">WD40 repeat-like protein</fullName>
    </submittedName>
</protein>
<dbReference type="PROSITE" id="PS50294">
    <property type="entry name" value="WD_REPEATS_REGION"/>
    <property type="match status" value="1"/>
</dbReference>
<dbReference type="InterPro" id="IPR037850">
    <property type="entry name" value="RBBP5/Swd1"/>
</dbReference>
<dbReference type="Pfam" id="PF00400">
    <property type="entry name" value="WD40"/>
    <property type="match status" value="2"/>
</dbReference>
<dbReference type="InterPro" id="IPR036322">
    <property type="entry name" value="WD40_repeat_dom_sf"/>
</dbReference>
<feature type="region of interest" description="Disordered" evidence="6">
    <location>
        <begin position="422"/>
        <end position="445"/>
    </location>
</feature>
<dbReference type="STRING" id="215250.A0A316YN44"/>
<reference evidence="7 8" key="1">
    <citation type="journal article" date="2018" name="Mol. Biol. Evol.">
        <title>Broad Genomic Sampling Reveals a Smut Pathogenic Ancestry of the Fungal Clade Ustilaginomycotina.</title>
        <authorList>
            <person name="Kijpornyongpan T."/>
            <person name="Mondo S.J."/>
            <person name="Barry K."/>
            <person name="Sandor L."/>
            <person name="Lee J."/>
            <person name="Lipzen A."/>
            <person name="Pangilinan J."/>
            <person name="LaButti K."/>
            <person name="Hainaut M."/>
            <person name="Henrissat B."/>
            <person name="Grigoriev I.V."/>
            <person name="Spatafora J.W."/>
            <person name="Aime M.C."/>
        </authorList>
    </citation>
    <scope>NUCLEOTIDE SEQUENCE [LARGE SCALE GENOMIC DNA]</scope>
    <source>
        <strain evidence="7 8">MCA 4198</strain>
    </source>
</reference>
<dbReference type="PROSITE" id="PS50082">
    <property type="entry name" value="WD_REPEATS_2"/>
    <property type="match status" value="3"/>
</dbReference>
<dbReference type="GO" id="GO:0048188">
    <property type="term" value="C:Set1C/COMPASS complex"/>
    <property type="evidence" value="ECO:0007669"/>
    <property type="project" value="InterPro"/>
</dbReference>
<proteinExistence type="predicted"/>
<evidence type="ECO:0000256" key="4">
    <source>
        <dbReference type="ARBA" id="ARBA00023242"/>
    </source>
</evidence>
<sequence>MNANPFAVQAPDSVESILDNAAASCIEFNHGPGLFAGQYLASGRSDGYVAIWDIETKGLVRWLEGHVKTVTSVNWSKYNRYLASSSLDWNVIVWDLAKGAGERKRTLRFDTAVLSARFCPTDSRILLVVLESQQAFLVDLRKRRRRRRASNGAAPAEPSSPSPLQGDDAEVRTELGLDAYQTDAQAAPSSIISAIFSPDGSKVFAGTSKGDILVLDRDTGRLLHKMGASGASGVKELAFDRLGRTLVANSNDRAIRLFSVMVNRQSGDRDEISMTPLFRFQDQVNRTPWIGIGFSGDGEYVFGGAAHKISHDIYIWDRSVGALDKVLRGPRDALIAVDWHPNRAILASVSHTGTVNLWFTPPTEIWSAFAPGFEELEENVEYEEREDEFDLEDEDEVTRRKQDEEEADVDILARRMTRNTSKPALLLDSGDGELQEEPDDDVDDSFCLPVRLSLDLPNLDEDQ</sequence>
<dbReference type="PANTHER" id="PTHR44040:SF1">
    <property type="entry name" value="RETINOBLASTOMA-BINDING PROTEIN 5"/>
    <property type="match status" value="1"/>
</dbReference>
<dbReference type="InParanoid" id="A0A316YN44"/>
<organism evidence="7 8">
    <name type="scientific">Acaromyces ingoldii</name>
    <dbReference type="NCBI Taxonomy" id="215250"/>
    <lineage>
        <taxon>Eukaryota</taxon>
        <taxon>Fungi</taxon>
        <taxon>Dikarya</taxon>
        <taxon>Basidiomycota</taxon>
        <taxon>Ustilaginomycotina</taxon>
        <taxon>Exobasidiomycetes</taxon>
        <taxon>Exobasidiales</taxon>
        <taxon>Cryptobasidiaceae</taxon>
        <taxon>Acaromyces</taxon>
    </lineage>
</organism>
<feature type="repeat" description="WD" evidence="5">
    <location>
        <begin position="37"/>
        <end position="56"/>
    </location>
</feature>
<dbReference type="RefSeq" id="XP_025377432.1">
    <property type="nucleotide sequence ID" value="XM_025521615.1"/>
</dbReference>
<feature type="compositionally biased region" description="Low complexity" evidence="6">
    <location>
        <begin position="150"/>
        <end position="163"/>
    </location>
</feature>
<dbReference type="InterPro" id="IPR001680">
    <property type="entry name" value="WD40_rpt"/>
</dbReference>
<evidence type="ECO:0000256" key="5">
    <source>
        <dbReference type="PROSITE-ProRule" id="PRU00221"/>
    </source>
</evidence>
<dbReference type="AlphaFoldDB" id="A0A316YN44"/>
<feature type="compositionally biased region" description="Acidic residues" evidence="6">
    <location>
        <begin position="383"/>
        <end position="396"/>
    </location>
</feature>
<keyword evidence="4" id="KW-0539">Nucleus</keyword>
<dbReference type="InterPro" id="IPR019775">
    <property type="entry name" value="WD40_repeat_CS"/>
</dbReference>
<dbReference type="Proteomes" id="UP000245768">
    <property type="component" value="Unassembled WGS sequence"/>
</dbReference>
<dbReference type="PANTHER" id="PTHR44040">
    <property type="entry name" value="RETINOBLASTOMA-BINDING PROTEIN 5"/>
    <property type="match status" value="1"/>
</dbReference>
<keyword evidence="2 5" id="KW-0853">WD repeat</keyword>
<dbReference type="FunCoup" id="A0A316YN44">
    <property type="interactions" value="803"/>
</dbReference>
<feature type="region of interest" description="Disordered" evidence="6">
    <location>
        <begin position="147"/>
        <end position="168"/>
    </location>
</feature>